<evidence type="ECO:0000256" key="3">
    <source>
        <dbReference type="ARBA" id="ARBA00023125"/>
    </source>
</evidence>
<proteinExistence type="inferred from homology"/>
<dbReference type="GO" id="GO:0003700">
    <property type="term" value="F:DNA-binding transcription factor activity"/>
    <property type="evidence" value="ECO:0007669"/>
    <property type="project" value="InterPro"/>
</dbReference>
<accession>A0A375J5M8</accession>
<dbReference type="InterPro" id="IPR036388">
    <property type="entry name" value="WH-like_DNA-bd_sf"/>
</dbReference>
<reference evidence="6 7" key="1">
    <citation type="submission" date="2018-01" db="EMBL/GenBank/DDBJ databases">
        <authorList>
            <person name="Gaut B.S."/>
            <person name="Morton B.R."/>
            <person name="Clegg M.T."/>
            <person name="Duvall M.R."/>
        </authorList>
    </citation>
    <scope>NUCLEOTIDE SEQUENCE [LARGE SCALE GENOMIC DNA]</scope>
    <source>
        <strain evidence="6">Cupriavidus taiwanensis cmp 52</strain>
    </source>
</reference>
<dbReference type="FunFam" id="1.10.10.10:FF:000001">
    <property type="entry name" value="LysR family transcriptional regulator"/>
    <property type="match status" value="1"/>
</dbReference>
<dbReference type="InterPro" id="IPR000847">
    <property type="entry name" value="LysR_HTH_N"/>
</dbReference>
<name>A0A375J5M8_9BURK</name>
<dbReference type="EMBL" id="OVTA01000039">
    <property type="protein sequence ID" value="SPS00475.1"/>
    <property type="molecule type" value="Genomic_DNA"/>
</dbReference>
<evidence type="ECO:0000313" key="6">
    <source>
        <dbReference type="EMBL" id="SPS00475.1"/>
    </source>
</evidence>
<evidence type="ECO:0000256" key="4">
    <source>
        <dbReference type="ARBA" id="ARBA00023163"/>
    </source>
</evidence>
<dbReference type="InterPro" id="IPR050950">
    <property type="entry name" value="HTH-type_LysR_regulators"/>
</dbReference>
<organism evidence="6 7">
    <name type="scientific">Cupriavidus taiwanensis</name>
    <dbReference type="NCBI Taxonomy" id="164546"/>
    <lineage>
        <taxon>Bacteria</taxon>
        <taxon>Pseudomonadati</taxon>
        <taxon>Pseudomonadota</taxon>
        <taxon>Betaproteobacteria</taxon>
        <taxon>Burkholderiales</taxon>
        <taxon>Burkholderiaceae</taxon>
        <taxon>Cupriavidus</taxon>
    </lineage>
</organism>
<dbReference type="SUPFAM" id="SSF53850">
    <property type="entry name" value="Periplasmic binding protein-like II"/>
    <property type="match status" value="1"/>
</dbReference>
<dbReference type="GO" id="GO:0005829">
    <property type="term" value="C:cytosol"/>
    <property type="evidence" value="ECO:0007669"/>
    <property type="project" value="TreeGrafter"/>
</dbReference>
<dbReference type="PROSITE" id="PS50931">
    <property type="entry name" value="HTH_LYSR"/>
    <property type="match status" value="1"/>
</dbReference>
<dbReference type="Pfam" id="PF03466">
    <property type="entry name" value="LysR_substrate"/>
    <property type="match status" value="1"/>
</dbReference>
<sequence>MAQSVRRETSSMAVPFDITDFRLFVNVAETRSLTRGAERSFLSVPAVSNRIRNLEDTLGVRLLERSPQGVTLTAAGEVYLQHARVVLAELERLTGNLQPFTAGLSGQLKLVANTTAITEYLPPVIGDYLASHPDVRIDVRERLSDDIVRLVREGGTDLGIISGNVPTAGLQAVPFVKSALILVAPLGHPLLAQREVWFEQSLQYAFVALLEGSAFQMFMTRAAGALHKPMTIRVHVASYDAICRMVAAGAGIAIMPKAAFARLKGEQLIGACGLRDDWAVRTFQVCARDLDGLSSFAREFANRLIGRYAAGVNGS</sequence>
<dbReference type="Gene3D" id="1.10.10.10">
    <property type="entry name" value="Winged helix-like DNA-binding domain superfamily/Winged helix DNA-binding domain"/>
    <property type="match status" value="1"/>
</dbReference>
<evidence type="ECO:0000256" key="1">
    <source>
        <dbReference type="ARBA" id="ARBA00009437"/>
    </source>
</evidence>
<dbReference type="Pfam" id="PF00126">
    <property type="entry name" value="HTH_1"/>
    <property type="match status" value="1"/>
</dbReference>
<comment type="similarity">
    <text evidence="1">Belongs to the LysR transcriptional regulatory family.</text>
</comment>
<dbReference type="GO" id="GO:0003677">
    <property type="term" value="F:DNA binding"/>
    <property type="evidence" value="ECO:0007669"/>
    <property type="project" value="UniProtKB-KW"/>
</dbReference>
<keyword evidence="4" id="KW-0804">Transcription</keyword>
<keyword evidence="2" id="KW-0805">Transcription regulation</keyword>
<gene>
    <name evidence="6" type="ORF">CBM2634_B160361</name>
</gene>
<dbReference type="AlphaFoldDB" id="A0A375J5M8"/>
<evidence type="ECO:0000256" key="2">
    <source>
        <dbReference type="ARBA" id="ARBA00023015"/>
    </source>
</evidence>
<keyword evidence="3" id="KW-0238">DNA-binding</keyword>
<dbReference type="InterPro" id="IPR036390">
    <property type="entry name" value="WH_DNA-bd_sf"/>
</dbReference>
<dbReference type="PANTHER" id="PTHR30419:SF2">
    <property type="entry name" value="LYSR FAMILY TRANSCRIPTIONAL REGULATOR"/>
    <property type="match status" value="1"/>
</dbReference>
<dbReference type="Gene3D" id="3.40.190.290">
    <property type="match status" value="1"/>
</dbReference>
<dbReference type="SUPFAM" id="SSF46785">
    <property type="entry name" value="Winged helix' DNA-binding domain"/>
    <property type="match status" value="1"/>
</dbReference>
<protein>
    <submittedName>
        <fullName evidence="6">Putative regulatory protein</fullName>
    </submittedName>
</protein>
<evidence type="ECO:0000313" key="7">
    <source>
        <dbReference type="Proteomes" id="UP000256805"/>
    </source>
</evidence>
<dbReference type="PANTHER" id="PTHR30419">
    <property type="entry name" value="HTH-TYPE TRANSCRIPTIONAL REGULATOR YBHD"/>
    <property type="match status" value="1"/>
</dbReference>
<dbReference type="InterPro" id="IPR005119">
    <property type="entry name" value="LysR_subst-bd"/>
</dbReference>
<dbReference type="CDD" id="cd08421">
    <property type="entry name" value="PBP2_LTTR_like_1"/>
    <property type="match status" value="1"/>
</dbReference>
<dbReference type="Proteomes" id="UP000256805">
    <property type="component" value="Unassembled WGS sequence"/>
</dbReference>
<evidence type="ECO:0000259" key="5">
    <source>
        <dbReference type="PROSITE" id="PS50931"/>
    </source>
</evidence>
<feature type="domain" description="HTH lysR-type" evidence="5">
    <location>
        <begin position="16"/>
        <end position="73"/>
    </location>
</feature>